<keyword evidence="5" id="KW-1185">Reference proteome</keyword>
<dbReference type="EMBL" id="LOED01000035">
    <property type="protein sequence ID" value="KXG74973.1"/>
    <property type="molecule type" value="Genomic_DNA"/>
</dbReference>
<proteinExistence type="predicted"/>
<gene>
    <name evidence="4" type="primary">norM</name>
    <name evidence="4" type="ORF">AN618_20980</name>
</gene>
<evidence type="ECO:0000256" key="1">
    <source>
        <dbReference type="ARBA" id="ARBA00003408"/>
    </source>
</evidence>
<dbReference type="Pfam" id="PF01554">
    <property type="entry name" value="MatE"/>
    <property type="match status" value="1"/>
</dbReference>
<evidence type="ECO:0000313" key="5">
    <source>
        <dbReference type="Proteomes" id="UP000070427"/>
    </source>
</evidence>
<protein>
    <recommendedName>
        <fullName evidence="2">Probable multidrug resistance protein NorM</fullName>
    </recommendedName>
</protein>
<organism evidence="4 5">
    <name type="scientific">Fervidicola ferrireducens</name>
    <dbReference type="NCBI Taxonomy" id="520764"/>
    <lineage>
        <taxon>Bacteria</taxon>
        <taxon>Bacillati</taxon>
        <taxon>Bacillota</taxon>
        <taxon>Clostridia</taxon>
        <taxon>Thermosediminibacterales</taxon>
        <taxon>Thermosediminibacteraceae</taxon>
        <taxon>Fervidicola</taxon>
    </lineage>
</organism>
<reference evidence="4 5" key="1">
    <citation type="submission" date="2015-12" db="EMBL/GenBank/DDBJ databases">
        <title>Draft genome sequnece of Fervidicola ferrireducens strain Y170.</title>
        <authorList>
            <person name="Patel B.K."/>
        </authorList>
    </citation>
    <scope>NUCLEOTIDE SEQUENCE [LARGE SCALE GENOMIC DNA]</scope>
    <source>
        <strain evidence="4 5">Y170</strain>
    </source>
</reference>
<dbReference type="InParanoid" id="A0A140L348"/>
<keyword evidence="3" id="KW-0812">Transmembrane</keyword>
<comment type="caution">
    <text evidence="4">The sequence shown here is derived from an EMBL/GenBank/DDBJ whole genome shotgun (WGS) entry which is preliminary data.</text>
</comment>
<keyword evidence="3" id="KW-1133">Transmembrane helix</keyword>
<dbReference type="GO" id="GO:0005886">
    <property type="term" value="C:plasma membrane"/>
    <property type="evidence" value="ECO:0007669"/>
    <property type="project" value="TreeGrafter"/>
</dbReference>
<sequence length="121" mass="13601">MGMTAVLFFLVPEKITGIFTNIPEVRALAARCLKIGALEQVSIAYSMTLAGALRGAGDTRGPFQVTLITLWLVRIPLIFLVVFVFRSSLEFVWVTTVVQYFIEALLMGRKFKKGDWKKIMI</sequence>
<evidence type="ECO:0000256" key="2">
    <source>
        <dbReference type="ARBA" id="ARBA00020268"/>
    </source>
</evidence>
<evidence type="ECO:0000256" key="3">
    <source>
        <dbReference type="SAM" id="Phobius"/>
    </source>
</evidence>
<dbReference type="InterPro" id="IPR002528">
    <property type="entry name" value="MATE_fam"/>
</dbReference>
<keyword evidence="3" id="KW-0472">Membrane</keyword>
<dbReference type="GO" id="GO:0015297">
    <property type="term" value="F:antiporter activity"/>
    <property type="evidence" value="ECO:0007669"/>
    <property type="project" value="InterPro"/>
</dbReference>
<feature type="transmembrane region" description="Helical" evidence="3">
    <location>
        <begin position="65"/>
        <end position="85"/>
    </location>
</feature>
<evidence type="ECO:0000313" key="4">
    <source>
        <dbReference type="EMBL" id="KXG74973.1"/>
    </source>
</evidence>
<dbReference type="STRING" id="520764.AN618_20980"/>
<dbReference type="GO" id="GO:0042910">
    <property type="term" value="F:xenobiotic transmembrane transporter activity"/>
    <property type="evidence" value="ECO:0007669"/>
    <property type="project" value="InterPro"/>
</dbReference>
<dbReference type="PANTHER" id="PTHR43298">
    <property type="entry name" value="MULTIDRUG RESISTANCE PROTEIN NORM-RELATED"/>
    <property type="match status" value="1"/>
</dbReference>
<dbReference type="PANTHER" id="PTHR43298:SF4">
    <property type="entry name" value="DRUG_SODIUM ANTIPORTER"/>
    <property type="match status" value="1"/>
</dbReference>
<name>A0A140L348_9FIRM</name>
<accession>A0A140L348</accession>
<comment type="function">
    <text evidence="1">Multidrug efflux pump.</text>
</comment>
<dbReference type="InterPro" id="IPR050222">
    <property type="entry name" value="MATE_MdtK"/>
</dbReference>
<dbReference type="AlphaFoldDB" id="A0A140L348"/>
<dbReference type="Proteomes" id="UP000070427">
    <property type="component" value="Unassembled WGS sequence"/>
</dbReference>